<sequence>MKDARPHQTSGSALVYILVAIALLAVLTASLMEPASQQSQAQNSTNLISEVSSQISLISSTIQECVLTYPDQDSSLTTTEQKNSPYPINPKDAYFSTSTPAASADNSVRYIRCPGNPGGTGATRKNHALLFGSSSGRSLPPPPNLFGEWEYYNGADGIFFFTSTSKTDSYIASALTKLDAKYSKCEADIIDATASDVNISSDTTGGATAVRKCLSGNRCFRYWVVHKSTSVAKEAGCPD</sequence>
<evidence type="ECO:0000256" key="1">
    <source>
        <dbReference type="SAM" id="Phobius"/>
    </source>
</evidence>
<evidence type="ECO:0000313" key="2">
    <source>
        <dbReference type="EMBL" id="PZP53989.1"/>
    </source>
</evidence>
<evidence type="ECO:0000313" key="3">
    <source>
        <dbReference type="Proteomes" id="UP000249739"/>
    </source>
</evidence>
<dbReference type="EMBL" id="QFOT01000157">
    <property type="protein sequence ID" value="PZP53989.1"/>
    <property type="molecule type" value="Genomic_DNA"/>
</dbReference>
<reference evidence="2 3" key="1">
    <citation type="submission" date="2017-08" db="EMBL/GenBank/DDBJ databases">
        <title>Infants hospitalized years apart are colonized by the same room-sourced microbial strains.</title>
        <authorList>
            <person name="Brooks B."/>
            <person name="Olm M.R."/>
            <person name="Firek B.A."/>
            <person name="Baker R."/>
            <person name="Thomas B.C."/>
            <person name="Morowitz M.J."/>
            <person name="Banfield J.F."/>
        </authorList>
    </citation>
    <scope>NUCLEOTIDE SEQUENCE [LARGE SCALE GENOMIC DNA]</scope>
    <source>
        <strain evidence="2">S2_006_000_R2_64</strain>
    </source>
</reference>
<feature type="transmembrane region" description="Helical" evidence="1">
    <location>
        <begin position="12"/>
        <end position="32"/>
    </location>
</feature>
<dbReference type="Proteomes" id="UP000249739">
    <property type="component" value="Unassembled WGS sequence"/>
</dbReference>
<comment type="caution">
    <text evidence="2">The sequence shown here is derived from an EMBL/GenBank/DDBJ whole genome shotgun (WGS) entry which is preliminary data.</text>
</comment>
<keyword evidence="1" id="KW-0812">Transmembrane</keyword>
<dbReference type="AlphaFoldDB" id="A0A2W5HJN6"/>
<keyword evidence="1" id="KW-1133">Transmembrane helix</keyword>
<name>A0A2W5HJN6_9BACT</name>
<gene>
    <name evidence="2" type="ORF">DI586_10440</name>
</gene>
<protein>
    <submittedName>
        <fullName evidence="2">Uncharacterized protein</fullName>
    </submittedName>
</protein>
<proteinExistence type="predicted"/>
<organism evidence="2 3">
    <name type="scientific">Micavibrio aeruginosavorus</name>
    <dbReference type="NCBI Taxonomy" id="349221"/>
    <lineage>
        <taxon>Bacteria</taxon>
        <taxon>Pseudomonadati</taxon>
        <taxon>Bdellovibrionota</taxon>
        <taxon>Bdellovibrionia</taxon>
        <taxon>Bdellovibrionales</taxon>
        <taxon>Pseudobdellovibrionaceae</taxon>
        <taxon>Micavibrio</taxon>
    </lineage>
</organism>
<accession>A0A2W5HJN6</accession>
<keyword evidence="1" id="KW-0472">Membrane</keyword>